<dbReference type="EMBL" id="AVQL01000431">
    <property type="protein sequence ID" value="KEQ01218.1"/>
    <property type="molecule type" value="Genomic_DNA"/>
</dbReference>
<feature type="region of interest" description="Disordered" evidence="1">
    <location>
        <begin position="1"/>
        <end position="32"/>
    </location>
</feature>
<evidence type="ECO:0000313" key="3">
    <source>
        <dbReference type="Proteomes" id="UP000027644"/>
    </source>
</evidence>
<protein>
    <submittedName>
        <fullName evidence="2">Uncharacterized protein</fullName>
    </submittedName>
</protein>
<reference evidence="2 3" key="1">
    <citation type="journal article" date="2014" name="PLoS Genet.">
        <title>Hidden diversity in honey bee gut symbionts detected by single-cell genomics.</title>
        <authorList>
            <person name="Engel P."/>
            <person name="Stepanauskas R."/>
            <person name="Moran N."/>
        </authorList>
    </citation>
    <scope>NUCLEOTIDE SEQUENCE [LARGE SCALE GENOMIC DNA]</scope>
    <source>
        <strain evidence="2 3">SCGC AB-598-J21</strain>
    </source>
</reference>
<evidence type="ECO:0000256" key="1">
    <source>
        <dbReference type="SAM" id="MobiDB-lite"/>
    </source>
</evidence>
<sequence length="32" mass="3645">MSQHPYRQIAESNKTAKAESKEQKINLGKTVE</sequence>
<feature type="compositionally biased region" description="Basic and acidic residues" evidence="1">
    <location>
        <begin position="14"/>
        <end position="24"/>
    </location>
</feature>
<accession>A0A074V6Z7</accession>
<gene>
    <name evidence="2" type="ORF">SASC598J21_009930</name>
</gene>
<feature type="compositionally biased region" description="Polar residues" evidence="1">
    <location>
        <begin position="1"/>
        <end position="13"/>
    </location>
</feature>
<name>A0A074V6Z7_9NEIS</name>
<dbReference type="Proteomes" id="UP000027644">
    <property type="component" value="Unassembled WGS sequence"/>
</dbReference>
<dbReference type="AlphaFoldDB" id="A0A074V6Z7"/>
<proteinExistence type="predicted"/>
<organism evidence="2 3">
    <name type="scientific">Snodgrassella alvi SCGC AB-598-J21</name>
    <dbReference type="NCBI Taxonomy" id="1385367"/>
    <lineage>
        <taxon>Bacteria</taxon>
        <taxon>Pseudomonadati</taxon>
        <taxon>Pseudomonadota</taxon>
        <taxon>Betaproteobacteria</taxon>
        <taxon>Neisseriales</taxon>
        <taxon>Neisseriaceae</taxon>
        <taxon>Snodgrassella</taxon>
    </lineage>
</organism>
<evidence type="ECO:0000313" key="2">
    <source>
        <dbReference type="EMBL" id="KEQ01218.1"/>
    </source>
</evidence>
<comment type="caution">
    <text evidence="2">The sequence shown here is derived from an EMBL/GenBank/DDBJ whole genome shotgun (WGS) entry which is preliminary data.</text>
</comment>